<dbReference type="OrthoDB" id="10321472at2759"/>
<evidence type="ECO:0000313" key="2">
    <source>
        <dbReference type="EMBL" id="CBY08884.1"/>
    </source>
</evidence>
<gene>
    <name evidence="2" type="ORF">GSOID_T00005725001</name>
    <name evidence="3" type="ORF">GSOID_T00021568001</name>
</gene>
<keyword evidence="4" id="KW-1185">Reference proteome</keyword>
<dbReference type="InParanoid" id="E4XAX5"/>
<evidence type="ECO:0000313" key="4">
    <source>
        <dbReference type="Proteomes" id="UP000001307"/>
    </source>
</evidence>
<evidence type="ECO:0000313" key="3">
    <source>
        <dbReference type="EMBL" id="CBY33642.1"/>
    </source>
</evidence>
<dbReference type="PANTHER" id="PTHR22118:SF14">
    <property type="entry name" value="DYNEIN AXONEMAL ASSEMBLY FACTOR 3"/>
    <property type="match status" value="1"/>
</dbReference>
<dbReference type="EMBL" id="FN653033">
    <property type="protein sequence ID" value="CBY08884.1"/>
    <property type="molecule type" value="Genomic_DNA"/>
</dbReference>
<dbReference type="InterPro" id="IPR028235">
    <property type="entry name" value="DNAAF3_C"/>
</dbReference>
<dbReference type="GO" id="GO:0070286">
    <property type="term" value="P:axonemal dynein complex assembly"/>
    <property type="evidence" value="ECO:0007669"/>
    <property type="project" value="InterPro"/>
</dbReference>
<evidence type="ECO:0000259" key="1">
    <source>
        <dbReference type="Pfam" id="PF14740"/>
    </source>
</evidence>
<sequence>MKNLAELSPESQEDVDTKLVKKRETYSSTGFENSSVVFLSPSNFEEIADSSEFKAKFDVISLSVSHCQKLSHSIVRNCLKPESHIFAETPQFITDLNKDQLASTVKVIKQLAKDSQLSEIEDASLNGLLVFTN</sequence>
<reference evidence="2" key="1">
    <citation type="journal article" date="2010" name="Science">
        <title>Plasticity of animal genome architecture unmasked by rapid evolution of a pelagic tunicate.</title>
        <authorList>
            <person name="Denoeud F."/>
            <person name="Henriet S."/>
            <person name="Mungpakdee S."/>
            <person name="Aury J.M."/>
            <person name="Da Silva C."/>
            <person name="Brinkmann H."/>
            <person name="Mikhaleva J."/>
            <person name="Olsen L.C."/>
            <person name="Jubin C."/>
            <person name="Canestro C."/>
            <person name="Bouquet J.M."/>
            <person name="Danks G."/>
            <person name="Poulain J."/>
            <person name="Campsteijn C."/>
            <person name="Adamski M."/>
            <person name="Cross I."/>
            <person name="Yadetie F."/>
            <person name="Muffato M."/>
            <person name="Louis A."/>
            <person name="Butcher S."/>
            <person name="Tsagkogeorga G."/>
            <person name="Konrad A."/>
            <person name="Singh S."/>
            <person name="Jensen M.F."/>
            <person name="Cong E.H."/>
            <person name="Eikeseth-Otteraa H."/>
            <person name="Noel B."/>
            <person name="Anthouard V."/>
            <person name="Porcel B.M."/>
            <person name="Kachouri-Lafond R."/>
            <person name="Nishino A."/>
            <person name="Ugolini M."/>
            <person name="Chourrout P."/>
            <person name="Nishida H."/>
            <person name="Aasland R."/>
            <person name="Huzurbazar S."/>
            <person name="Westhof E."/>
            <person name="Delsuc F."/>
            <person name="Lehrach H."/>
            <person name="Reinhardt R."/>
            <person name="Weissenbach J."/>
            <person name="Roy S.W."/>
            <person name="Artiguenave F."/>
            <person name="Postlethwait J.H."/>
            <person name="Manak J.R."/>
            <person name="Thompson E.M."/>
            <person name="Jaillon O."/>
            <person name="Du Pasquier L."/>
            <person name="Boudinot P."/>
            <person name="Liberles D.A."/>
            <person name="Volff J.N."/>
            <person name="Philippe H."/>
            <person name="Lenhard B."/>
            <person name="Roest Crollius H."/>
            <person name="Wincker P."/>
            <person name="Chourrout D."/>
        </authorList>
    </citation>
    <scope>NUCLEOTIDE SEQUENCE [LARGE SCALE GENOMIC DNA]</scope>
</reference>
<name>E4XAX5_OIKDI</name>
<feature type="domain" description="Dynein assembly factor 3 C-terminal" evidence="1">
    <location>
        <begin position="14"/>
        <end position="119"/>
    </location>
</feature>
<dbReference type="PANTHER" id="PTHR22118">
    <property type="entry name" value="DYNEIN ASSEMBLY FACTOR 3, AXONEMAL"/>
    <property type="match status" value="1"/>
</dbReference>
<accession>E4XAX5</accession>
<dbReference type="EMBL" id="FN654433">
    <property type="protein sequence ID" value="CBY33642.1"/>
    <property type="molecule type" value="Genomic_DNA"/>
</dbReference>
<proteinExistence type="predicted"/>
<dbReference type="InterPro" id="IPR039304">
    <property type="entry name" value="DNAAF3"/>
</dbReference>
<organism evidence="2">
    <name type="scientific">Oikopleura dioica</name>
    <name type="common">Tunicate</name>
    <dbReference type="NCBI Taxonomy" id="34765"/>
    <lineage>
        <taxon>Eukaryota</taxon>
        <taxon>Metazoa</taxon>
        <taxon>Chordata</taxon>
        <taxon>Tunicata</taxon>
        <taxon>Appendicularia</taxon>
        <taxon>Copelata</taxon>
        <taxon>Oikopleuridae</taxon>
        <taxon>Oikopleura</taxon>
    </lineage>
</organism>
<protein>
    <recommendedName>
        <fullName evidence="1">Dynein assembly factor 3 C-terminal domain-containing protein</fullName>
    </recommendedName>
</protein>
<dbReference type="Pfam" id="PF14740">
    <property type="entry name" value="DUF4471"/>
    <property type="match status" value="1"/>
</dbReference>
<dbReference type="Proteomes" id="UP000001307">
    <property type="component" value="Unassembled WGS sequence"/>
</dbReference>
<dbReference type="Proteomes" id="UP000011014">
    <property type="component" value="Unassembled WGS sequence"/>
</dbReference>
<dbReference type="AlphaFoldDB" id="E4XAX5"/>
<dbReference type="GO" id="GO:0044458">
    <property type="term" value="P:motile cilium assembly"/>
    <property type="evidence" value="ECO:0007669"/>
    <property type="project" value="TreeGrafter"/>
</dbReference>